<dbReference type="GO" id="GO:0016989">
    <property type="term" value="F:sigma factor antagonist activity"/>
    <property type="evidence" value="ECO:0007669"/>
    <property type="project" value="InterPro"/>
</dbReference>
<proteinExistence type="predicted"/>
<dbReference type="PANTHER" id="PTHR38104:SF1">
    <property type="entry name" value="ANTI-SIGMA-E FACTOR RSEA"/>
    <property type="match status" value="1"/>
</dbReference>
<dbReference type="CDD" id="cd16328">
    <property type="entry name" value="RseA_N"/>
    <property type="match status" value="1"/>
</dbReference>
<dbReference type="Pfam" id="PF03872">
    <property type="entry name" value="RseA_N"/>
    <property type="match status" value="1"/>
</dbReference>
<dbReference type="InterPro" id="IPR036147">
    <property type="entry name" value="Anti-sigma_E_RseA_N_sf"/>
</dbReference>
<dbReference type="Proteomes" id="UP000027997">
    <property type="component" value="Unassembled WGS sequence"/>
</dbReference>
<accession>A0A081KBR4</accession>
<reference evidence="3 4" key="1">
    <citation type="submission" date="2014-06" db="EMBL/GenBank/DDBJ databases">
        <title>Whole Genome Sequences of Three Symbiotic Endozoicomonas Bacteria.</title>
        <authorList>
            <person name="Neave M.J."/>
            <person name="Apprill A."/>
            <person name="Voolstra C.R."/>
        </authorList>
    </citation>
    <scope>NUCLEOTIDE SEQUENCE [LARGE SCALE GENOMIC DNA]</scope>
    <source>
        <strain evidence="3 4">DSM 22380</strain>
    </source>
</reference>
<feature type="compositionally biased region" description="Low complexity" evidence="1">
    <location>
        <begin position="97"/>
        <end position="107"/>
    </location>
</feature>
<keyword evidence="4" id="KW-1185">Reference proteome</keyword>
<sequence length="238" mass="25527">MSEKDPQISARERLKESLSVSLDGHSNDLELRRVLDGISKDDELRSLAGRYQLIGDAVRGEVNQFSNVDISKGVMAAIEQGDVDTTLNQKFSDSPRSSVNGSNGNSKSSNVIEGLWVSLGKVAMAASVAVAIVVGVRNSNPPADVQLMAVNEPVTLTQPVQLAHVGQNDYGASGIRAGYNSKLHDSITPEQLAYAQSLADRATRERFHAYALQHAELSAMGNGQSILSFARLTSFDSQ</sequence>
<name>A0A081KBR4_9GAMM</name>
<dbReference type="eggNOG" id="COG3073">
    <property type="taxonomic scope" value="Bacteria"/>
</dbReference>
<dbReference type="InterPro" id="IPR005572">
    <property type="entry name" value="Anti-sigma_E_RseA_N"/>
</dbReference>
<protein>
    <recommendedName>
        <fullName evidence="2">Anti sigma-E protein RseA N-terminal domain-containing protein</fullName>
    </recommendedName>
</protein>
<evidence type="ECO:0000313" key="3">
    <source>
        <dbReference type="EMBL" id="KEI71590.1"/>
    </source>
</evidence>
<comment type="caution">
    <text evidence="3">The sequence shown here is derived from an EMBL/GenBank/DDBJ whole genome shotgun (WGS) entry which is preliminary data.</text>
</comment>
<dbReference type="SUPFAM" id="SSF89069">
    <property type="entry name" value="N-terminal, cytoplasmic domain of anti-sigmaE factor RseA"/>
    <property type="match status" value="1"/>
</dbReference>
<dbReference type="RefSeq" id="WP_020583273.1">
    <property type="nucleotide sequence ID" value="NZ_JOJP01000001.1"/>
</dbReference>
<evidence type="ECO:0000313" key="4">
    <source>
        <dbReference type="Proteomes" id="UP000027997"/>
    </source>
</evidence>
<feature type="domain" description="Anti sigma-E protein RseA N-terminal" evidence="2">
    <location>
        <begin position="15"/>
        <end position="93"/>
    </location>
</feature>
<organism evidence="3 4">
    <name type="scientific">Endozoicomonas elysicola</name>
    <dbReference type="NCBI Taxonomy" id="305900"/>
    <lineage>
        <taxon>Bacteria</taxon>
        <taxon>Pseudomonadati</taxon>
        <taxon>Pseudomonadota</taxon>
        <taxon>Gammaproteobacteria</taxon>
        <taxon>Oceanospirillales</taxon>
        <taxon>Endozoicomonadaceae</taxon>
        <taxon>Endozoicomonas</taxon>
    </lineage>
</organism>
<dbReference type="PANTHER" id="PTHR38104">
    <property type="match status" value="1"/>
</dbReference>
<feature type="compositionally biased region" description="Polar residues" evidence="1">
    <location>
        <begin position="86"/>
        <end position="96"/>
    </location>
</feature>
<dbReference type="STRING" id="305900.GV64_13330"/>
<evidence type="ECO:0000259" key="2">
    <source>
        <dbReference type="Pfam" id="PF03872"/>
    </source>
</evidence>
<evidence type="ECO:0000256" key="1">
    <source>
        <dbReference type="SAM" id="MobiDB-lite"/>
    </source>
</evidence>
<dbReference type="Gene3D" id="1.10.10.880">
    <property type="entry name" value="Anti sigma-E protein RseA, N-terminal domain"/>
    <property type="match status" value="1"/>
</dbReference>
<dbReference type="InterPro" id="IPR052383">
    <property type="entry name" value="Anti-sigma-E_RseA-like"/>
</dbReference>
<dbReference type="EMBL" id="JOJP01000001">
    <property type="protein sequence ID" value="KEI71590.1"/>
    <property type="molecule type" value="Genomic_DNA"/>
</dbReference>
<dbReference type="AlphaFoldDB" id="A0A081KBR4"/>
<feature type="region of interest" description="Disordered" evidence="1">
    <location>
        <begin position="86"/>
        <end position="107"/>
    </location>
</feature>
<gene>
    <name evidence="3" type="ORF">GV64_13330</name>
</gene>